<accession>A0A102KU91</accession>
<evidence type="ECO:0000259" key="1">
    <source>
        <dbReference type="PROSITE" id="PS51819"/>
    </source>
</evidence>
<reference evidence="2 3" key="1">
    <citation type="submission" date="2015-11" db="EMBL/GenBank/DDBJ databases">
        <title>Expanding the genomic diversity of Burkholderia species for the development of highly accurate diagnostics.</title>
        <authorList>
            <person name="Sahl J."/>
            <person name="Keim P."/>
            <person name="Wagner D."/>
        </authorList>
    </citation>
    <scope>NUCLEOTIDE SEQUENCE [LARGE SCALE GENOMIC DNA]</scope>
    <source>
        <strain evidence="2 3">RF32-BP4</strain>
    </source>
</reference>
<evidence type="ECO:0000313" key="2">
    <source>
        <dbReference type="EMBL" id="KUZ81652.1"/>
    </source>
</evidence>
<dbReference type="PROSITE" id="PS51819">
    <property type="entry name" value="VOC"/>
    <property type="match status" value="1"/>
</dbReference>
<dbReference type="PIRSF" id="PIRSF039020">
    <property type="entry name" value="EhpR"/>
    <property type="match status" value="1"/>
</dbReference>
<dbReference type="InterPro" id="IPR029068">
    <property type="entry name" value="Glyas_Bleomycin-R_OHBP_Dase"/>
</dbReference>
<protein>
    <submittedName>
        <fullName evidence="2">Glyoxalase</fullName>
    </submittedName>
</protein>
<dbReference type="EMBL" id="LOTN01000071">
    <property type="protein sequence ID" value="KUZ81652.1"/>
    <property type="molecule type" value="Genomic_DNA"/>
</dbReference>
<dbReference type="RefSeq" id="WP_059637235.1">
    <property type="nucleotide sequence ID" value="NZ_LOTK01000067.1"/>
</dbReference>
<gene>
    <name evidence="2" type="ORF">WI38_29810</name>
</gene>
<organism evidence="2 3">
    <name type="scientific">Burkholderia ubonensis</name>
    <dbReference type="NCBI Taxonomy" id="101571"/>
    <lineage>
        <taxon>Bacteria</taxon>
        <taxon>Pseudomonadati</taxon>
        <taxon>Pseudomonadota</taxon>
        <taxon>Betaproteobacteria</taxon>
        <taxon>Burkholderiales</taxon>
        <taxon>Burkholderiaceae</taxon>
        <taxon>Burkholderia</taxon>
        <taxon>Burkholderia cepacia complex</taxon>
    </lineage>
</organism>
<sequence>MTSPNLVLLYVDDPARSVGFYEKLFSRAPVAAFPTYAAFAFDNGLHVGLWSTSARDFVSHGAGHRAELAFMVDGDAEVDRLYEAWKALDVRIEQAPMTAVFGRTFVALDPDGHRLRVCTPDN</sequence>
<dbReference type="InterPro" id="IPR004360">
    <property type="entry name" value="Glyas_Fos-R_dOase_dom"/>
</dbReference>
<dbReference type="Pfam" id="PF00903">
    <property type="entry name" value="Glyoxalase"/>
    <property type="match status" value="1"/>
</dbReference>
<evidence type="ECO:0000313" key="3">
    <source>
        <dbReference type="Proteomes" id="UP000065521"/>
    </source>
</evidence>
<dbReference type="Gene3D" id="3.30.720.120">
    <property type="match status" value="1"/>
</dbReference>
<comment type="caution">
    <text evidence="2">The sequence shown here is derived from an EMBL/GenBank/DDBJ whole genome shotgun (WGS) entry which is preliminary data.</text>
</comment>
<dbReference type="InterPro" id="IPR026275">
    <property type="entry name" value="Glyoxalase/dOase/EhpR"/>
</dbReference>
<name>A0A102KU91_9BURK</name>
<feature type="domain" description="VOC" evidence="1">
    <location>
        <begin position="3"/>
        <end position="120"/>
    </location>
</feature>
<dbReference type="Proteomes" id="UP000065521">
    <property type="component" value="Unassembled WGS sequence"/>
</dbReference>
<dbReference type="Gene3D" id="3.30.720.110">
    <property type="match status" value="1"/>
</dbReference>
<dbReference type="AlphaFoldDB" id="A0A102KU91"/>
<dbReference type="InterPro" id="IPR037523">
    <property type="entry name" value="VOC_core"/>
</dbReference>
<proteinExistence type="predicted"/>
<dbReference type="SUPFAM" id="SSF54593">
    <property type="entry name" value="Glyoxalase/Bleomycin resistance protein/Dihydroxybiphenyl dioxygenase"/>
    <property type="match status" value="1"/>
</dbReference>